<dbReference type="AlphaFoldDB" id="C6SW01"/>
<organism evidence="1">
    <name type="scientific">Glycine max</name>
    <name type="common">Soybean</name>
    <name type="synonym">Glycine hispida</name>
    <dbReference type="NCBI Taxonomy" id="3847"/>
    <lineage>
        <taxon>Eukaryota</taxon>
        <taxon>Viridiplantae</taxon>
        <taxon>Streptophyta</taxon>
        <taxon>Embryophyta</taxon>
        <taxon>Tracheophyta</taxon>
        <taxon>Spermatophyta</taxon>
        <taxon>Magnoliopsida</taxon>
        <taxon>eudicotyledons</taxon>
        <taxon>Gunneridae</taxon>
        <taxon>Pentapetalae</taxon>
        <taxon>rosids</taxon>
        <taxon>fabids</taxon>
        <taxon>Fabales</taxon>
        <taxon>Fabaceae</taxon>
        <taxon>Papilionoideae</taxon>
        <taxon>50 kb inversion clade</taxon>
        <taxon>NPAAA clade</taxon>
        <taxon>indigoferoid/millettioid clade</taxon>
        <taxon>Phaseoleae</taxon>
        <taxon>Glycine</taxon>
        <taxon>Glycine subgen. Soja</taxon>
    </lineage>
</organism>
<proteinExistence type="evidence at transcript level"/>
<dbReference type="EMBL" id="BT089344">
    <property type="protein sequence ID" value="ACU13424.1"/>
    <property type="molecule type" value="mRNA"/>
</dbReference>
<reference evidence="1" key="1">
    <citation type="submission" date="2009-08" db="EMBL/GenBank/DDBJ databases">
        <authorList>
            <person name="Cheung F."/>
            <person name="Xiao Y."/>
            <person name="Chan A."/>
            <person name="Moskal W."/>
            <person name="Town C.D."/>
        </authorList>
    </citation>
    <scope>NUCLEOTIDE SEQUENCE</scope>
</reference>
<protein>
    <submittedName>
        <fullName evidence="1">Uncharacterized protein</fullName>
    </submittedName>
</protein>
<accession>C6SW01</accession>
<evidence type="ECO:0000313" key="1">
    <source>
        <dbReference type="EMBL" id="ACU13424.1"/>
    </source>
</evidence>
<name>C6SW01_SOYBN</name>
<sequence length="118" mass="13708">MKHLKHYVELHCLNCESYPEFVQQQLHRRSSSTFYNLHCMSGHRNSHSDNTLLHGLDSRHHDQGNPHHSLHQDIWHLQLHLSPLLNSRMPPLRRPKGTWPAGLGSVLPFSNPSFNSKL</sequence>